<evidence type="ECO:0000313" key="2">
    <source>
        <dbReference type="EMBL" id="RUT28038.1"/>
    </source>
</evidence>
<keyword evidence="1" id="KW-1133">Transmembrane helix</keyword>
<keyword evidence="1" id="KW-0812">Transmembrane</keyword>
<feature type="transmembrane region" description="Helical" evidence="1">
    <location>
        <begin position="83"/>
        <end position="99"/>
    </location>
</feature>
<proteinExistence type="predicted"/>
<comment type="caution">
    <text evidence="2">The sequence shown here is derived from an EMBL/GenBank/DDBJ whole genome shotgun (WGS) entry which is preliminary data.</text>
</comment>
<gene>
    <name evidence="2" type="ORF">EJP77_18660</name>
</gene>
<keyword evidence="3" id="KW-1185">Reference proteome</keyword>
<dbReference type="RefSeq" id="WP_127200777.1">
    <property type="nucleotide sequence ID" value="NZ_RZNX01000012.1"/>
</dbReference>
<name>A0A433X1P9_9BACL</name>
<protein>
    <submittedName>
        <fullName evidence="2">Uncharacterized protein</fullName>
    </submittedName>
</protein>
<dbReference type="Proteomes" id="UP000272464">
    <property type="component" value="Unassembled WGS sequence"/>
</dbReference>
<evidence type="ECO:0000313" key="3">
    <source>
        <dbReference type="Proteomes" id="UP000272464"/>
    </source>
</evidence>
<dbReference type="OrthoDB" id="2623674at2"/>
<organism evidence="2 3">
    <name type="scientific">Paenibacillus zeisoli</name>
    <dbReference type="NCBI Taxonomy" id="2496267"/>
    <lineage>
        <taxon>Bacteria</taxon>
        <taxon>Bacillati</taxon>
        <taxon>Bacillota</taxon>
        <taxon>Bacilli</taxon>
        <taxon>Bacillales</taxon>
        <taxon>Paenibacillaceae</taxon>
        <taxon>Paenibacillus</taxon>
    </lineage>
</organism>
<accession>A0A433X1P9</accession>
<dbReference type="PROSITE" id="PS51257">
    <property type="entry name" value="PROKAR_LIPOPROTEIN"/>
    <property type="match status" value="1"/>
</dbReference>
<evidence type="ECO:0000256" key="1">
    <source>
        <dbReference type="SAM" id="Phobius"/>
    </source>
</evidence>
<reference evidence="2 3" key="1">
    <citation type="submission" date="2018-12" db="EMBL/GenBank/DDBJ databases">
        <authorList>
            <person name="Sun L."/>
            <person name="Chen Z."/>
        </authorList>
    </citation>
    <scope>NUCLEOTIDE SEQUENCE [LARGE SCALE GENOMIC DNA]</scope>
    <source>
        <strain evidence="2 3">3-5-3</strain>
    </source>
</reference>
<feature type="transmembrane region" description="Helical" evidence="1">
    <location>
        <begin position="12"/>
        <end position="33"/>
    </location>
</feature>
<dbReference type="AlphaFoldDB" id="A0A433X1P9"/>
<feature type="transmembrane region" description="Helical" evidence="1">
    <location>
        <begin position="53"/>
        <end position="71"/>
    </location>
</feature>
<dbReference type="EMBL" id="RZNX01000012">
    <property type="protein sequence ID" value="RUT28038.1"/>
    <property type="molecule type" value="Genomic_DNA"/>
</dbReference>
<keyword evidence="1" id="KW-0472">Membrane</keyword>
<sequence>MATPNNRVKIGWVWMTVYFVLLVLGCNHVYGYSLMDSFLNFTGIGSWAKEGDTGLHITSLIIVPLLLLSMIQTSRYLEVRYPGIFLTLFISSMLWNAIYPKLTEGVIRASELVIK</sequence>